<evidence type="ECO:0000313" key="1">
    <source>
        <dbReference type="EMBL" id="MBP2182193.1"/>
    </source>
</evidence>
<organism evidence="1 2">
    <name type="scientific">Amycolatopsis magusensis</name>
    <dbReference type="NCBI Taxonomy" id="882444"/>
    <lineage>
        <taxon>Bacteria</taxon>
        <taxon>Bacillati</taxon>
        <taxon>Actinomycetota</taxon>
        <taxon>Actinomycetes</taxon>
        <taxon>Pseudonocardiales</taxon>
        <taxon>Pseudonocardiaceae</taxon>
        <taxon>Amycolatopsis</taxon>
    </lineage>
</organism>
<gene>
    <name evidence="1" type="ORF">JOM49_003719</name>
</gene>
<keyword evidence="2" id="KW-1185">Reference proteome</keyword>
<dbReference type="RefSeq" id="WP_209665543.1">
    <property type="nucleotide sequence ID" value="NZ_JAGGMS010000001.1"/>
</dbReference>
<protein>
    <submittedName>
        <fullName evidence="1">Uncharacterized protein</fullName>
    </submittedName>
</protein>
<dbReference type="Pfam" id="PF19939">
    <property type="entry name" value="DUF6401"/>
    <property type="match status" value="1"/>
</dbReference>
<dbReference type="InterPro" id="IPR045647">
    <property type="entry name" value="DUF6401"/>
</dbReference>
<evidence type="ECO:0000313" key="2">
    <source>
        <dbReference type="Proteomes" id="UP000741013"/>
    </source>
</evidence>
<reference evidence="1 2" key="1">
    <citation type="submission" date="2021-03" db="EMBL/GenBank/DDBJ databases">
        <title>Sequencing the genomes of 1000 actinobacteria strains.</title>
        <authorList>
            <person name="Klenk H.-P."/>
        </authorList>
    </citation>
    <scope>NUCLEOTIDE SEQUENCE [LARGE SCALE GENOMIC DNA]</scope>
    <source>
        <strain evidence="1 2">DSM 45510</strain>
    </source>
</reference>
<proteinExistence type="predicted"/>
<sequence>MCEPVPLETWVTGPVRDTIAGMRADPWHSAVLDHHRDEIRTELRKAGASPDRAALTLYLHVLGHALDYVGTGVPGDALPLTPVHGTGMDWFTIRIAAACQLALDEGIIT</sequence>
<comment type="caution">
    <text evidence="1">The sequence shown here is derived from an EMBL/GenBank/DDBJ whole genome shotgun (WGS) entry which is preliminary data.</text>
</comment>
<accession>A0ABS4PRY9</accession>
<dbReference type="EMBL" id="JAGGMS010000001">
    <property type="protein sequence ID" value="MBP2182193.1"/>
    <property type="molecule type" value="Genomic_DNA"/>
</dbReference>
<dbReference type="Proteomes" id="UP000741013">
    <property type="component" value="Unassembled WGS sequence"/>
</dbReference>
<name>A0ABS4PRY9_9PSEU</name>